<gene>
    <name evidence="3" type="ORF">GWI33_010891</name>
</gene>
<dbReference type="EMBL" id="JAACXV010008305">
    <property type="protein sequence ID" value="KAF7276134.1"/>
    <property type="molecule type" value="Genomic_DNA"/>
</dbReference>
<dbReference type="AlphaFoldDB" id="A0A834MF71"/>
<dbReference type="InterPro" id="IPR000566">
    <property type="entry name" value="Lipocln_cytosolic_FA-bd_dom"/>
</dbReference>
<dbReference type="InterPro" id="IPR031259">
    <property type="entry name" value="ILBP"/>
</dbReference>
<name>A0A834MF71_RHYFE</name>
<organism evidence="3 4">
    <name type="scientific">Rhynchophorus ferrugineus</name>
    <name type="common">Red palm weevil</name>
    <name type="synonym">Curculio ferrugineus</name>
    <dbReference type="NCBI Taxonomy" id="354439"/>
    <lineage>
        <taxon>Eukaryota</taxon>
        <taxon>Metazoa</taxon>
        <taxon>Ecdysozoa</taxon>
        <taxon>Arthropoda</taxon>
        <taxon>Hexapoda</taxon>
        <taxon>Insecta</taxon>
        <taxon>Pterygota</taxon>
        <taxon>Neoptera</taxon>
        <taxon>Endopterygota</taxon>
        <taxon>Coleoptera</taxon>
        <taxon>Polyphaga</taxon>
        <taxon>Cucujiformia</taxon>
        <taxon>Curculionidae</taxon>
        <taxon>Dryophthorinae</taxon>
        <taxon>Rhynchophorus</taxon>
    </lineage>
</organism>
<dbReference type="Gene3D" id="2.40.128.20">
    <property type="match status" value="1"/>
</dbReference>
<evidence type="ECO:0000259" key="2">
    <source>
        <dbReference type="Pfam" id="PF00061"/>
    </source>
</evidence>
<dbReference type="GO" id="GO:0008289">
    <property type="term" value="F:lipid binding"/>
    <property type="evidence" value="ECO:0007669"/>
    <property type="project" value="InterPro"/>
</dbReference>
<sequence>MSKLVGKYTHVRSENLDEYFKAVGVPYIPRKMMCASNPTIDISKSDDGKWTINTSTLFRTSTYTFNLGEEYEENMPGVVIKCTANLSDDKLIIECVSPDNSKVLRVYETTDDGMTITYKHEASGKEAVRHFKRTE</sequence>
<comment type="similarity">
    <text evidence="1">Belongs to the calycin superfamily. Fatty-acid binding protein (FABP) family.</text>
</comment>
<dbReference type="OrthoDB" id="412780at2759"/>
<dbReference type="PANTHER" id="PTHR11955">
    <property type="entry name" value="FATTY ACID BINDING PROTEIN"/>
    <property type="match status" value="1"/>
</dbReference>
<evidence type="ECO:0000313" key="4">
    <source>
        <dbReference type="Proteomes" id="UP000625711"/>
    </source>
</evidence>
<evidence type="ECO:0000313" key="3">
    <source>
        <dbReference type="EMBL" id="KAF7276134.1"/>
    </source>
</evidence>
<accession>A0A834MF71</accession>
<reference evidence="3" key="1">
    <citation type="submission" date="2020-08" db="EMBL/GenBank/DDBJ databases">
        <title>Genome sequencing and assembly of the red palm weevil Rhynchophorus ferrugineus.</title>
        <authorList>
            <person name="Dias G.B."/>
            <person name="Bergman C.M."/>
            <person name="Manee M."/>
        </authorList>
    </citation>
    <scope>NUCLEOTIDE SEQUENCE</scope>
    <source>
        <strain evidence="3">AA-2017</strain>
        <tissue evidence="3">Whole larva</tissue>
    </source>
</reference>
<dbReference type="CDD" id="cd00742">
    <property type="entry name" value="FABP"/>
    <property type="match status" value="1"/>
</dbReference>
<evidence type="ECO:0000256" key="1">
    <source>
        <dbReference type="ARBA" id="ARBA00008390"/>
    </source>
</evidence>
<dbReference type="Pfam" id="PF00061">
    <property type="entry name" value="Lipocalin"/>
    <property type="match status" value="1"/>
</dbReference>
<keyword evidence="4" id="KW-1185">Reference proteome</keyword>
<protein>
    <recommendedName>
        <fullName evidence="2">Lipocalin/cytosolic fatty-acid binding domain-containing protein</fullName>
    </recommendedName>
</protein>
<dbReference type="Proteomes" id="UP000625711">
    <property type="component" value="Unassembled WGS sequence"/>
</dbReference>
<dbReference type="InterPro" id="IPR012674">
    <property type="entry name" value="Calycin"/>
</dbReference>
<dbReference type="SUPFAM" id="SSF50814">
    <property type="entry name" value="Lipocalins"/>
    <property type="match status" value="1"/>
</dbReference>
<comment type="caution">
    <text evidence="3">The sequence shown here is derived from an EMBL/GenBank/DDBJ whole genome shotgun (WGS) entry which is preliminary data.</text>
</comment>
<proteinExistence type="inferred from homology"/>
<feature type="domain" description="Lipocalin/cytosolic fatty-acid binding" evidence="2">
    <location>
        <begin position="5"/>
        <end position="108"/>
    </location>
</feature>